<keyword evidence="1" id="KW-0472">Membrane</keyword>
<accession>A0A944CJ71</accession>
<feature type="transmembrane region" description="Helical" evidence="1">
    <location>
        <begin position="38"/>
        <end position="57"/>
    </location>
</feature>
<evidence type="ECO:0000313" key="2">
    <source>
        <dbReference type="EMBL" id="MBS8263794.1"/>
    </source>
</evidence>
<evidence type="ECO:0000256" key="1">
    <source>
        <dbReference type="SAM" id="Phobius"/>
    </source>
</evidence>
<keyword evidence="3" id="KW-1185">Reference proteome</keyword>
<dbReference type="EMBL" id="QTKX01000001">
    <property type="protein sequence ID" value="MBS8263794.1"/>
    <property type="molecule type" value="Genomic_DNA"/>
</dbReference>
<protein>
    <submittedName>
        <fullName evidence="2">Uncharacterized protein</fullName>
    </submittedName>
</protein>
<sequence length="96" mass="11228">MEYKEHDRTTGILLIILTILLAVSAVVFYPILRMFPHWNIWLFIYGSIQIGFILLFISGVRSIVKRIKVFLVFVNSICVILNSVLIYYYLFPRSIA</sequence>
<dbReference type="AlphaFoldDB" id="A0A944CJ71"/>
<feature type="transmembrane region" description="Helical" evidence="1">
    <location>
        <begin position="12"/>
        <end position="32"/>
    </location>
</feature>
<keyword evidence="1" id="KW-1133">Transmembrane helix</keyword>
<name>A0A944CJ71_9BACI</name>
<dbReference type="Proteomes" id="UP000761411">
    <property type="component" value="Unassembled WGS sequence"/>
</dbReference>
<feature type="transmembrane region" description="Helical" evidence="1">
    <location>
        <begin position="69"/>
        <end position="90"/>
    </location>
</feature>
<organism evidence="2 3">
    <name type="scientific">Mesobacillus boroniphilus</name>
    <dbReference type="NCBI Taxonomy" id="308892"/>
    <lineage>
        <taxon>Bacteria</taxon>
        <taxon>Bacillati</taxon>
        <taxon>Bacillota</taxon>
        <taxon>Bacilli</taxon>
        <taxon>Bacillales</taxon>
        <taxon>Bacillaceae</taxon>
        <taxon>Mesobacillus</taxon>
    </lineage>
</organism>
<proteinExistence type="predicted"/>
<gene>
    <name evidence="2" type="ORF">DYI25_04965</name>
</gene>
<keyword evidence="1" id="KW-0812">Transmembrane</keyword>
<comment type="caution">
    <text evidence="2">The sequence shown here is derived from an EMBL/GenBank/DDBJ whole genome shotgun (WGS) entry which is preliminary data.</text>
</comment>
<reference evidence="2 3" key="1">
    <citation type="journal article" date="2021" name="Microorganisms">
        <title>Bacterial Dimethylsulfoniopropionate Biosynthesis in the East China Sea.</title>
        <authorList>
            <person name="Liu J."/>
            <person name="Zhang Y."/>
            <person name="Liu J."/>
            <person name="Zhong H."/>
            <person name="Williams B.T."/>
            <person name="Zheng Y."/>
            <person name="Curson A.R.J."/>
            <person name="Sun C."/>
            <person name="Sun H."/>
            <person name="Song D."/>
            <person name="Wagner Mackenzie B."/>
            <person name="Bermejo Martinez A."/>
            <person name="Todd J.D."/>
            <person name="Zhang X.H."/>
        </authorList>
    </citation>
    <scope>NUCLEOTIDE SEQUENCE [LARGE SCALE GENOMIC DNA]</scope>
    <source>
        <strain evidence="2 3">ESS08</strain>
    </source>
</reference>
<evidence type="ECO:0000313" key="3">
    <source>
        <dbReference type="Proteomes" id="UP000761411"/>
    </source>
</evidence>